<accession>A0A9N9EK65</accession>
<organism evidence="2 3">
    <name type="scientific">Funneliformis caledonium</name>
    <dbReference type="NCBI Taxonomy" id="1117310"/>
    <lineage>
        <taxon>Eukaryota</taxon>
        <taxon>Fungi</taxon>
        <taxon>Fungi incertae sedis</taxon>
        <taxon>Mucoromycota</taxon>
        <taxon>Glomeromycotina</taxon>
        <taxon>Glomeromycetes</taxon>
        <taxon>Glomerales</taxon>
        <taxon>Glomeraceae</taxon>
        <taxon>Funneliformis</taxon>
    </lineage>
</organism>
<dbReference type="Proteomes" id="UP000789570">
    <property type="component" value="Unassembled WGS sequence"/>
</dbReference>
<keyword evidence="3" id="KW-1185">Reference proteome</keyword>
<dbReference type="OrthoDB" id="2442568at2759"/>
<feature type="compositionally biased region" description="Polar residues" evidence="1">
    <location>
        <begin position="44"/>
        <end position="58"/>
    </location>
</feature>
<proteinExistence type="predicted"/>
<name>A0A9N9EK65_9GLOM</name>
<evidence type="ECO:0000313" key="2">
    <source>
        <dbReference type="EMBL" id="CAG8677574.1"/>
    </source>
</evidence>
<feature type="compositionally biased region" description="Basic and acidic residues" evidence="1">
    <location>
        <begin position="75"/>
        <end position="85"/>
    </location>
</feature>
<dbReference type="AlphaFoldDB" id="A0A9N9EK65"/>
<comment type="caution">
    <text evidence="2">The sequence shown here is derived from an EMBL/GenBank/DDBJ whole genome shotgun (WGS) entry which is preliminary data.</text>
</comment>
<protein>
    <submittedName>
        <fullName evidence="2">14400_t:CDS:1</fullName>
    </submittedName>
</protein>
<evidence type="ECO:0000256" key="1">
    <source>
        <dbReference type="SAM" id="MobiDB-lite"/>
    </source>
</evidence>
<feature type="compositionally biased region" description="Polar residues" evidence="1">
    <location>
        <begin position="20"/>
        <end position="31"/>
    </location>
</feature>
<gene>
    <name evidence="2" type="ORF">FCALED_LOCUS12333</name>
</gene>
<evidence type="ECO:0000313" key="3">
    <source>
        <dbReference type="Proteomes" id="UP000789570"/>
    </source>
</evidence>
<feature type="compositionally biased region" description="Basic and acidic residues" evidence="1">
    <location>
        <begin position="32"/>
        <end position="43"/>
    </location>
</feature>
<sequence length="108" mass="12328">MNLNRKLIKTYTVIRPMRSLVTSTMNPSEPGSEQKEDDEKVFNRNEQTISGSTNQVSHAKTAYDRETINPNQEIQEFKRTNHQDSLEWSAANENISDTTKKKSSQPVG</sequence>
<feature type="region of interest" description="Disordered" evidence="1">
    <location>
        <begin position="20"/>
        <end position="108"/>
    </location>
</feature>
<dbReference type="EMBL" id="CAJVPQ010005890">
    <property type="protein sequence ID" value="CAG8677574.1"/>
    <property type="molecule type" value="Genomic_DNA"/>
</dbReference>
<reference evidence="2" key="1">
    <citation type="submission" date="2021-06" db="EMBL/GenBank/DDBJ databases">
        <authorList>
            <person name="Kallberg Y."/>
            <person name="Tangrot J."/>
            <person name="Rosling A."/>
        </authorList>
    </citation>
    <scope>NUCLEOTIDE SEQUENCE</scope>
    <source>
        <strain evidence="2">UK204</strain>
    </source>
</reference>